<organism evidence="9 10">
    <name type="scientific">Tetracentron sinense</name>
    <name type="common">Spur-leaf</name>
    <dbReference type="NCBI Taxonomy" id="13715"/>
    <lineage>
        <taxon>Eukaryota</taxon>
        <taxon>Viridiplantae</taxon>
        <taxon>Streptophyta</taxon>
        <taxon>Embryophyta</taxon>
        <taxon>Tracheophyta</taxon>
        <taxon>Spermatophyta</taxon>
        <taxon>Magnoliopsida</taxon>
        <taxon>Trochodendrales</taxon>
        <taxon>Trochodendraceae</taxon>
        <taxon>Tetracentron</taxon>
    </lineage>
</organism>
<evidence type="ECO:0000313" key="9">
    <source>
        <dbReference type="EMBL" id="KAF8414330.1"/>
    </source>
</evidence>
<evidence type="ECO:0000259" key="8">
    <source>
        <dbReference type="PROSITE" id="PS00498"/>
    </source>
</evidence>
<dbReference type="Proteomes" id="UP000655225">
    <property type="component" value="Unassembled WGS sequence"/>
</dbReference>
<dbReference type="PANTHER" id="PTHR19317">
    <property type="entry name" value="PRENYLATED RAB ACCEPTOR 1-RELATED"/>
    <property type="match status" value="1"/>
</dbReference>
<dbReference type="PANTHER" id="PTHR19317:SF53">
    <property type="entry name" value="PRA1 FAMILY PROTEIN G1"/>
    <property type="match status" value="1"/>
</dbReference>
<evidence type="ECO:0000256" key="4">
    <source>
        <dbReference type="ARBA" id="ARBA00022692"/>
    </source>
</evidence>
<keyword evidence="4 7" id="KW-0812">Transmembrane</keyword>
<gene>
    <name evidence="9" type="ORF">HHK36_002331</name>
</gene>
<proteinExistence type="inferred from homology"/>
<evidence type="ECO:0000256" key="7">
    <source>
        <dbReference type="RuleBase" id="RU363107"/>
    </source>
</evidence>
<keyword evidence="5 7" id="KW-1133">Transmembrane helix</keyword>
<dbReference type="InterPro" id="IPR002227">
    <property type="entry name" value="Tyrosinase_Cu-bd"/>
</dbReference>
<dbReference type="OrthoDB" id="63113at2759"/>
<evidence type="ECO:0000256" key="5">
    <source>
        <dbReference type="ARBA" id="ARBA00022989"/>
    </source>
</evidence>
<keyword evidence="6 7" id="KW-0472">Membrane</keyword>
<evidence type="ECO:0000256" key="2">
    <source>
        <dbReference type="ARBA" id="ARBA00004141"/>
    </source>
</evidence>
<evidence type="ECO:0000256" key="3">
    <source>
        <dbReference type="ARBA" id="ARBA00006483"/>
    </source>
</evidence>
<dbReference type="GO" id="GO:0005783">
    <property type="term" value="C:endoplasmic reticulum"/>
    <property type="evidence" value="ECO:0007669"/>
    <property type="project" value="TreeGrafter"/>
</dbReference>
<dbReference type="GO" id="GO:0016491">
    <property type="term" value="F:oxidoreductase activity"/>
    <property type="evidence" value="ECO:0007669"/>
    <property type="project" value="InterPro"/>
</dbReference>
<dbReference type="GO" id="GO:0016192">
    <property type="term" value="P:vesicle-mediated transport"/>
    <property type="evidence" value="ECO:0007669"/>
    <property type="project" value="TreeGrafter"/>
</dbReference>
<accession>A0A834ZYU3</accession>
<dbReference type="OMA" id="LFFFRED"/>
<evidence type="ECO:0000256" key="6">
    <source>
        <dbReference type="ARBA" id="ARBA00023136"/>
    </source>
</evidence>
<feature type="transmembrane region" description="Helical" evidence="7">
    <location>
        <begin position="70"/>
        <end position="88"/>
    </location>
</feature>
<keyword evidence="7" id="KW-0813">Transport</keyword>
<keyword evidence="10" id="KW-1185">Reference proteome</keyword>
<evidence type="ECO:0000313" key="10">
    <source>
        <dbReference type="Proteomes" id="UP000655225"/>
    </source>
</evidence>
<sequence length="199" mass="21884">MQSPSNSNRSPTTYTTIPISGNDVISRSFQNISAFISCRRPWPEFIAAGVFDRPESLSYAGDRLRKNANYFRLNYAIIVLTFTLLSLVGNPLCMLLISAIFALWLILYFFREDPLFVRGHHLSDRVILVGLIAVSAVLVWFTGVVQNMIIGVGTGLVISAVHGVFRNPDGLFLDENEAVSRGLIGSGSAMSSDQRGVIK</sequence>
<comment type="similarity">
    <text evidence="3 7">Belongs to the PRA1 family.</text>
</comment>
<dbReference type="AlphaFoldDB" id="A0A834ZYU3"/>
<comment type="caution">
    <text evidence="9">The sequence shown here is derived from an EMBL/GenBank/DDBJ whole genome shotgun (WGS) entry which is preliminary data.</text>
</comment>
<dbReference type="GO" id="GO:0005794">
    <property type="term" value="C:Golgi apparatus"/>
    <property type="evidence" value="ECO:0007669"/>
    <property type="project" value="TreeGrafter"/>
</dbReference>
<name>A0A834ZYU3_TETSI</name>
<evidence type="ECO:0000256" key="1">
    <source>
        <dbReference type="ARBA" id="ARBA00002501"/>
    </source>
</evidence>
<feature type="transmembrane region" description="Helical" evidence="7">
    <location>
        <begin position="122"/>
        <end position="142"/>
    </location>
</feature>
<reference evidence="9 10" key="1">
    <citation type="submission" date="2020-04" db="EMBL/GenBank/DDBJ databases">
        <title>Plant Genome Project.</title>
        <authorList>
            <person name="Zhang R.-G."/>
        </authorList>
    </citation>
    <scope>NUCLEOTIDE SEQUENCE [LARGE SCALE GENOMIC DNA]</scope>
    <source>
        <strain evidence="9">YNK0</strain>
        <tissue evidence="9">Leaf</tissue>
    </source>
</reference>
<dbReference type="InterPro" id="IPR004895">
    <property type="entry name" value="Prenylated_rab_accept_PRA1"/>
</dbReference>
<dbReference type="PROSITE" id="PS00498">
    <property type="entry name" value="TYROSINASE_2"/>
    <property type="match status" value="1"/>
</dbReference>
<comment type="subcellular location">
    <subcellularLocation>
        <location evidence="2 7">Membrane</location>
        <topology evidence="2 7">Multi-pass membrane protein</topology>
    </subcellularLocation>
</comment>
<comment type="function">
    <text evidence="1 7">May be involved in both secretory and endocytic intracellular trafficking in the endosomal/prevacuolar compartments.</text>
</comment>
<protein>
    <recommendedName>
        <fullName evidence="7">PRA1 family protein</fullName>
    </recommendedName>
</protein>
<dbReference type="EMBL" id="JABCRI010000001">
    <property type="protein sequence ID" value="KAF8414330.1"/>
    <property type="molecule type" value="Genomic_DNA"/>
</dbReference>
<dbReference type="Pfam" id="PF03208">
    <property type="entry name" value="PRA1"/>
    <property type="match status" value="1"/>
</dbReference>
<feature type="domain" description="Tyrosinase copper-binding" evidence="8">
    <location>
        <begin position="113"/>
        <end position="124"/>
    </location>
</feature>
<dbReference type="GO" id="GO:0016020">
    <property type="term" value="C:membrane"/>
    <property type="evidence" value="ECO:0007669"/>
    <property type="project" value="UniProtKB-SubCell"/>
</dbReference>